<dbReference type="EC" id="6.3.2.13" evidence="7"/>
<dbReference type="RefSeq" id="WP_265143900.1">
    <property type="nucleotide sequence ID" value="NZ_JAPCHZ010000002.1"/>
</dbReference>
<feature type="binding site" evidence="7">
    <location>
        <begin position="153"/>
        <end position="154"/>
    </location>
    <ligand>
        <name>UDP-N-acetyl-alpha-D-muramoyl-L-alanyl-D-glutamate</name>
        <dbReference type="ChEBI" id="CHEBI:83900"/>
    </ligand>
</feature>
<keyword evidence="7" id="KW-0547">Nucleotide-binding</keyword>
<feature type="binding site" evidence="7">
    <location>
        <position position="188"/>
    </location>
    <ligand>
        <name>UDP-N-acetyl-alpha-D-muramoyl-L-alanyl-D-glutamate</name>
        <dbReference type="ChEBI" id="CHEBI:83900"/>
    </ligand>
</feature>
<comment type="subcellular location">
    <subcellularLocation>
        <location evidence="7 8">Cytoplasm</location>
    </subcellularLocation>
</comment>
<comment type="caution">
    <text evidence="12">The sequence shown here is derived from an EMBL/GenBank/DDBJ whole genome shotgun (WGS) entry which is preliminary data.</text>
</comment>
<evidence type="ECO:0000259" key="10">
    <source>
        <dbReference type="Pfam" id="PF02875"/>
    </source>
</evidence>
<dbReference type="Pfam" id="PF08245">
    <property type="entry name" value="Mur_ligase_M"/>
    <property type="match status" value="1"/>
</dbReference>
<keyword evidence="7" id="KW-0963">Cytoplasm</keyword>
<evidence type="ECO:0000256" key="1">
    <source>
        <dbReference type="ARBA" id="ARBA00005898"/>
    </source>
</evidence>
<dbReference type="Gene3D" id="3.90.190.20">
    <property type="entry name" value="Mur ligase, C-terminal domain"/>
    <property type="match status" value="1"/>
</dbReference>
<feature type="binding site" evidence="7">
    <location>
        <begin position="111"/>
        <end position="117"/>
    </location>
    <ligand>
        <name>ATP</name>
        <dbReference type="ChEBI" id="CHEBI:30616"/>
    </ligand>
</feature>
<comment type="caution">
    <text evidence="7">Lacks conserved residue(s) required for the propagation of feature annotation.</text>
</comment>
<dbReference type="NCBIfam" id="NF001126">
    <property type="entry name" value="PRK00139.1-4"/>
    <property type="match status" value="1"/>
</dbReference>
<evidence type="ECO:0000256" key="2">
    <source>
        <dbReference type="ARBA" id="ARBA00022618"/>
    </source>
</evidence>
<feature type="domain" description="Mur ligase N-terminal catalytic" evidence="9">
    <location>
        <begin position="23"/>
        <end position="97"/>
    </location>
</feature>
<keyword evidence="7 12" id="KW-0436">Ligase</keyword>
<keyword evidence="13" id="KW-1185">Reference proteome</keyword>
<dbReference type="InterPro" id="IPR036615">
    <property type="entry name" value="Mur_ligase_C_dom_sf"/>
</dbReference>
<dbReference type="NCBIfam" id="TIGR01085">
    <property type="entry name" value="murE"/>
    <property type="match status" value="1"/>
</dbReference>
<proteinExistence type="inferred from homology"/>
<organism evidence="12 13">
    <name type="scientific">Kaistella yananensis</name>
    <dbReference type="NCBI Taxonomy" id="2989820"/>
    <lineage>
        <taxon>Bacteria</taxon>
        <taxon>Pseudomonadati</taxon>
        <taxon>Bacteroidota</taxon>
        <taxon>Flavobacteriia</taxon>
        <taxon>Flavobacteriales</taxon>
        <taxon>Weeksellaceae</taxon>
        <taxon>Chryseobacterium group</taxon>
        <taxon>Kaistella</taxon>
    </lineage>
</organism>
<comment type="similarity">
    <text evidence="1 7">Belongs to the MurCDEF family. MurE subfamily.</text>
</comment>
<dbReference type="Gene3D" id="3.40.1390.10">
    <property type="entry name" value="MurE/MurF, N-terminal domain"/>
    <property type="match status" value="1"/>
</dbReference>
<evidence type="ECO:0000256" key="5">
    <source>
        <dbReference type="ARBA" id="ARBA00023306"/>
    </source>
</evidence>
<comment type="catalytic activity">
    <reaction evidence="7">
        <text>UDP-N-acetyl-alpha-D-muramoyl-L-alanyl-D-glutamate + meso-2,6-diaminopimelate + ATP = UDP-N-acetyl-alpha-D-muramoyl-L-alanyl-gamma-D-glutamyl-meso-2,6-diaminopimelate + ADP + phosphate + H(+)</text>
        <dbReference type="Rhea" id="RHEA:23676"/>
        <dbReference type="ChEBI" id="CHEBI:15378"/>
        <dbReference type="ChEBI" id="CHEBI:30616"/>
        <dbReference type="ChEBI" id="CHEBI:43474"/>
        <dbReference type="ChEBI" id="CHEBI:57791"/>
        <dbReference type="ChEBI" id="CHEBI:83900"/>
        <dbReference type="ChEBI" id="CHEBI:83905"/>
        <dbReference type="ChEBI" id="CHEBI:456216"/>
        <dbReference type="EC" id="6.3.2.13"/>
    </reaction>
</comment>
<feature type="binding site" evidence="7">
    <location>
        <position position="30"/>
    </location>
    <ligand>
        <name>UDP-N-acetyl-alpha-D-muramoyl-L-alanyl-D-glutamate</name>
        <dbReference type="ChEBI" id="CHEBI:83900"/>
    </ligand>
</feature>
<dbReference type="PANTHER" id="PTHR23135">
    <property type="entry name" value="MUR LIGASE FAMILY MEMBER"/>
    <property type="match status" value="1"/>
</dbReference>
<feature type="binding site" evidence="7">
    <location>
        <begin position="402"/>
        <end position="405"/>
    </location>
    <ligand>
        <name>meso-2,6-diaminopimelate</name>
        <dbReference type="ChEBI" id="CHEBI:57791"/>
    </ligand>
</feature>
<feature type="binding site" evidence="7">
    <location>
        <position position="455"/>
    </location>
    <ligand>
        <name>meso-2,6-diaminopimelate</name>
        <dbReference type="ChEBI" id="CHEBI:57791"/>
    </ligand>
</feature>
<feature type="binding site" evidence="7">
    <location>
        <position position="378"/>
    </location>
    <ligand>
        <name>meso-2,6-diaminopimelate</name>
        <dbReference type="ChEBI" id="CHEBI:57791"/>
    </ligand>
</feature>
<comment type="PTM">
    <text evidence="7">Carboxylation is probably crucial for Mg(2+) binding and, consequently, for the gamma-phosphate positioning of ATP.</text>
</comment>
<protein>
    <recommendedName>
        <fullName evidence="7">UDP-N-acetylmuramoyl-L-alanyl-D-glutamate--2,6-diaminopimelate ligase</fullName>
        <ecNumber evidence="7">6.3.2.13</ecNumber>
    </recommendedName>
    <alternativeName>
        <fullName evidence="7">Meso-A2pm-adding enzyme</fullName>
    </alternativeName>
    <alternativeName>
        <fullName evidence="7">Meso-diaminopimelate-adding enzyme</fullName>
    </alternativeName>
    <alternativeName>
        <fullName evidence="7">UDP-MurNAc-L-Ala-D-Glu:meso-diaminopimelate ligase</fullName>
    </alternativeName>
    <alternativeName>
        <fullName evidence="7">UDP-MurNAc-tripeptide synthetase</fullName>
    </alternativeName>
    <alternativeName>
        <fullName evidence="7">UDP-N-acetylmuramyl-tripeptide synthetase</fullName>
    </alternativeName>
</protein>
<dbReference type="InterPro" id="IPR013221">
    <property type="entry name" value="Mur_ligase_cen"/>
</dbReference>
<keyword evidence="7" id="KW-0460">Magnesium</keyword>
<dbReference type="Gene3D" id="3.40.1190.10">
    <property type="entry name" value="Mur-like, catalytic domain"/>
    <property type="match status" value="1"/>
</dbReference>
<dbReference type="SUPFAM" id="SSF53244">
    <property type="entry name" value="MurD-like peptide ligases, peptide-binding domain"/>
    <property type="match status" value="1"/>
</dbReference>
<evidence type="ECO:0000256" key="7">
    <source>
        <dbReference type="HAMAP-Rule" id="MF_00208"/>
    </source>
</evidence>
<dbReference type="Proteomes" id="UP001209107">
    <property type="component" value="Unassembled WGS sequence"/>
</dbReference>
<feature type="binding site" evidence="7">
    <location>
        <position position="186"/>
    </location>
    <ligand>
        <name>UDP-N-acetyl-alpha-D-muramoyl-L-alanyl-D-glutamate</name>
        <dbReference type="ChEBI" id="CHEBI:83900"/>
    </ligand>
</feature>
<dbReference type="EMBL" id="JAPCHZ010000002">
    <property type="protein sequence ID" value="MCW4451727.1"/>
    <property type="molecule type" value="Genomic_DNA"/>
</dbReference>
<dbReference type="Pfam" id="PF02875">
    <property type="entry name" value="Mur_ligase_C"/>
    <property type="match status" value="1"/>
</dbReference>
<comment type="function">
    <text evidence="7">Catalyzes the addition of meso-diaminopimelic acid to the nucleotide precursor UDP-N-acetylmuramoyl-L-alanyl-D-glutamate (UMAG) in the biosynthesis of bacterial cell-wall peptidoglycan.</text>
</comment>
<evidence type="ECO:0000256" key="6">
    <source>
        <dbReference type="ARBA" id="ARBA00023316"/>
    </source>
</evidence>
<keyword evidence="2 7" id="KW-0132">Cell division</keyword>
<evidence type="ECO:0000256" key="8">
    <source>
        <dbReference type="RuleBase" id="RU004135"/>
    </source>
</evidence>
<dbReference type="InterPro" id="IPR005761">
    <property type="entry name" value="UDP-N-AcMur-Glu-dNH2Pim_ligase"/>
</dbReference>
<evidence type="ECO:0000259" key="9">
    <source>
        <dbReference type="Pfam" id="PF01225"/>
    </source>
</evidence>
<dbReference type="SUPFAM" id="SSF53623">
    <property type="entry name" value="MurD-like peptide ligases, catalytic domain"/>
    <property type="match status" value="1"/>
</dbReference>
<dbReference type="InterPro" id="IPR004101">
    <property type="entry name" value="Mur_ligase_C"/>
</dbReference>
<feature type="short sequence motif" description="Meso-diaminopimelate recognition motif" evidence="7">
    <location>
        <begin position="402"/>
        <end position="405"/>
    </location>
</feature>
<feature type="domain" description="Mur ligase central" evidence="11">
    <location>
        <begin position="109"/>
        <end position="305"/>
    </location>
</feature>
<dbReference type="SUPFAM" id="SSF63418">
    <property type="entry name" value="MurE/MurF N-terminal domain"/>
    <property type="match status" value="1"/>
</dbReference>
<evidence type="ECO:0000313" key="13">
    <source>
        <dbReference type="Proteomes" id="UP001209107"/>
    </source>
</evidence>
<dbReference type="NCBIfam" id="NF001124">
    <property type="entry name" value="PRK00139.1-2"/>
    <property type="match status" value="1"/>
</dbReference>
<keyword evidence="7" id="KW-0067">ATP-binding</keyword>
<feature type="modified residue" description="N6-carboxylysine" evidence="7">
    <location>
        <position position="220"/>
    </location>
</feature>
<accession>A0ABT3JLS1</accession>
<evidence type="ECO:0000313" key="12">
    <source>
        <dbReference type="EMBL" id="MCW4451727.1"/>
    </source>
</evidence>
<gene>
    <name evidence="7" type="primary">murE</name>
    <name evidence="12" type="ORF">OK344_05835</name>
</gene>
<sequence length="486" mass="54284">MNLEALLNRIPVLEISGRKNPEISEIIFDSRKAVEDSLYVAVRGTVSDGHSFIDAAIAKGAIAIVCEVLPENLYPEITYIQVKDASKTLGQLASNFYGNPSEKLSLIGITGTNGKTSVTTLLFDIFKNLGFKSALISTVEYRIADEIIPSTHTTPDVVRLNQLLAKAVEMSCEYAFMEVSSHGIHQNRTEGLNFKIAGFTNISHDHLDYHKTFSEYLKTKKRFFDELNPEAIAITNIDDKNGTVMLQNTKATQKTYALKTMANYHGRILEADFNGMLLNFGGREFWTTLTGKFNVYNLLLAYAVAIESGFHEEDILKAISTLKKVKGRFETLKSDSGIFFVIDYAHTPDALENILDSINDIRTKNERLITIFGCGGDRDHAKRPEMGKIATRKSTLAIITSDNPRTEDPAAIIKEIEAGVEPQNFSKYTSIPDRKEAIKMAIKFAEPRDIILLAGKGHEDYQEINGVKHHFDDKETIMELAKLMSK</sequence>
<reference evidence="12 13" key="1">
    <citation type="submission" date="2022-10" db="EMBL/GenBank/DDBJ databases">
        <title>Kaistella sp. BT-6-1-3.</title>
        <authorList>
            <person name="Ai J."/>
            <person name="Deng Z."/>
        </authorList>
    </citation>
    <scope>NUCLEOTIDE SEQUENCE [LARGE SCALE GENOMIC DNA]</scope>
    <source>
        <strain evidence="12 13">BT6-1-3</strain>
    </source>
</reference>
<feature type="domain" description="Mur ligase C-terminal" evidence="10">
    <location>
        <begin position="327"/>
        <end position="457"/>
    </location>
</feature>
<evidence type="ECO:0000256" key="3">
    <source>
        <dbReference type="ARBA" id="ARBA00022960"/>
    </source>
</evidence>
<dbReference type="HAMAP" id="MF_00208">
    <property type="entry name" value="MurE"/>
    <property type="match status" value="1"/>
</dbReference>
<name>A0ABT3JLS1_9FLAO</name>
<dbReference type="InterPro" id="IPR036565">
    <property type="entry name" value="Mur-like_cat_sf"/>
</dbReference>
<dbReference type="InterPro" id="IPR035911">
    <property type="entry name" value="MurE/MurF_N"/>
</dbReference>
<dbReference type="PANTHER" id="PTHR23135:SF4">
    <property type="entry name" value="UDP-N-ACETYLMURAMOYL-L-ALANYL-D-GLUTAMATE--2,6-DIAMINOPIMELATE LIGASE MURE HOMOLOG, CHLOROPLASTIC"/>
    <property type="match status" value="1"/>
</dbReference>
<keyword evidence="4 7" id="KW-0573">Peptidoglycan synthesis</keyword>
<feature type="binding site" evidence="7">
    <location>
        <position position="459"/>
    </location>
    <ligand>
        <name>meso-2,6-diaminopimelate</name>
        <dbReference type="ChEBI" id="CHEBI:57791"/>
    </ligand>
</feature>
<dbReference type="InterPro" id="IPR000713">
    <property type="entry name" value="Mur_ligase_N"/>
</dbReference>
<comment type="pathway">
    <text evidence="7 8">Cell wall biogenesis; peptidoglycan biosynthesis.</text>
</comment>
<dbReference type="GO" id="GO:0008765">
    <property type="term" value="F:UDP-N-acetylmuramoylalanyl-D-glutamate-2,6-diaminopimelate ligase activity"/>
    <property type="evidence" value="ECO:0007669"/>
    <property type="project" value="UniProtKB-EC"/>
</dbReference>
<comment type="cofactor">
    <cofactor evidence="7">
        <name>Mg(2+)</name>
        <dbReference type="ChEBI" id="CHEBI:18420"/>
    </cofactor>
</comment>
<evidence type="ECO:0000256" key="4">
    <source>
        <dbReference type="ARBA" id="ARBA00022984"/>
    </source>
</evidence>
<keyword evidence="3 7" id="KW-0133">Cell shape</keyword>
<feature type="binding site" evidence="7">
    <location>
        <position position="180"/>
    </location>
    <ligand>
        <name>UDP-N-acetyl-alpha-D-muramoyl-L-alanyl-D-glutamate</name>
        <dbReference type="ChEBI" id="CHEBI:83900"/>
    </ligand>
</feature>
<keyword evidence="5 7" id="KW-0131">Cell cycle</keyword>
<keyword evidence="6 7" id="KW-0961">Cell wall biogenesis/degradation</keyword>
<evidence type="ECO:0000259" key="11">
    <source>
        <dbReference type="Pfam" id="PF08245"/>
    </source>
</evidence>
<dbReference type="Pfam" id="PF01225">
    <property type="entry name" value="Mur_ligase"/>
    <property type="match status" value="1"/>
</dbReference>